<accession>A0A3P5YZ80</accession>
<dbReference type="EMBL" id="LR031569">
    <property type="protein sequence ID" value="VDC68894.1"/>
    <property type="molecule type" value="Genomic_DNA"/>
</dbReference>
<name>A0A3P5YZ80_BRACM</name>
<organism evidence="1">
    <name type="scientific">Brassica campestris</name>
    <name type="common">Field mustard</name>
    <dbReference type="NCBI Taxonomy" id="3711"/>
    <lineage>
        <taxon>Eukaryota</taxon>
        <taxon>Viridiplantae</taxon>
        <taxon>Streptophyta</taxon>
        <taxon>Embryophyta</taxon>
        <taxon>Tracheophyta</taxon>
        <taxon>Spermatophyta</taxon>
        <taxon>Magnoliopsida</taxon>
        <taxon>eudicotyledons</taxon>
        <taxon>Gunneridae</taxon>
        <taxon>Pentapetalae</taxon>
        <taxon>rosids</taxon>
        <taxon>malvids</taxon>
        <taxon>Brassicales</taxon>
        <taxon>Brassicaceae</taxon>
        <taxon>Brassiceae</taxon>
        <taxon>Brassica</taxon>
    </lineage>
</organism>
<dbReference type="AlphaFoldDB" id="A0A3P5YZ80"/>
<reference evidence="1" key="1">
    <citation type="submission" date="2018-11" db="EMBL/GenBank/DDBJ databases">
        <authorList>
            <consortium name="Genoscope - CEA"/>
            <person name="William W."/>
        </authorList>
    </citation>
    <scope>NUCLEOTIDE SEQUENCE</scope>
</reference>
<protein>
    <submittedName>
        <fullName evidence="1">Uncharacterized protein</fullName>
    </submittedName>
</protein>
<gene>
    <name evidence="1" type="ORF">BRAA06T27434Z</name>
</gene>
<sequence length="34" mass="4096">MNIFFEKNLQSLWRRWSNKDIHSLQCLCSLGLIT</sequence>
<proteinExistence type="predicted"/>
<evidence type="ECO:0000313" key="1">
    <source>
        <dbReference type="EMBL" id="VDC68894.1"/>
    </source>
</evidence>